<dbReference type="EMBL" id="JRLF01000015">
    <property type="protein sequence ID" value="KQB37109.1"/>
    <property type="molecule type" value="Genomic_DNA"/>
</dbReference>
<accession>A0A0Q0S1Q8</accession>
<dbReference type="AlphaFoldDB" id="A0A0Q0S1Q8"/>
<dbReference type="STRING" id="362413.RC62_2275"/>
<dbReference type="Proteomes" id="UP000050443">
    <property type="component" value="Unassembled WGS sequence"/>
</dbReference>
<dbReference type="PATRIC" id="fig|362413.3.peg.2216"/>
<organism evidence="1 2">
    <name type="scientific">Flavobacterium aquidurense</name>
    <dbReference type="NCBI Taxonomy" id="362413"/>
    <lineage>
        <taxon>Bacteria</taxon>
        <taxon>Pseudomonadati</taxon>
        <taxon>Bacteroidota</taxon>
        <taxon>Flavobacteriia</taxon>
        <taxon>Flavobacteriales</taxon>
        <taxon>Flavobacteriaceae</taxon>
        <taxon>Flavobacterium</taxon>
    </lineage>
</organism>
<proteinExistence type="predicted"/>
<name>A0A0Q0S1Q8_9FLAO</name>
<sequence>MLFEKYVKNSNFKKLIERNSDFEIKGCEKTESQFNQRIFSPVVSYTGQINYDIRLIIDDSLEFKITNIQNKLDTIPERTGPKKWVIMNCINSLIVNNYELDNKKTPLNIKIPTKLGKVIKKK</sequence>
<comment type="caution">
    <text evidence="1">The sequence shown here is derived from an EMBL/GenBank/DDBJ whole genome shotgun (WGS) entry which is preliminary data.</text>
</comment>
<evidence type="ECO:0000313" key="1">
    <source>
        <dbReference type="EMBL" id="KQB37109.1"/>
    </source>
</evidence>
<gene>
    <name evidence="1" type="ORF">RC62_2275</name>
</gene>
<protein>
    <submittedName>
        <fullName evidence="1">Uncharacterized protein</fullName>
    </submittedName>
</protein>
<evidence type="ECO:0000313" key="2">
    <source>
        <dbReference type="Proteomes" id="UP000050443"/>
    </source>
</evidence>
<reference evidence="1 2" key="1">
    <citation type="submission" date="2014-09" db="EMBL/GenBank/DDBJ databases">
        <title>Genome sequence of Flavobacterium aquidurense RC62.</title>
        <authorList>
            <person name="Kim J.F."/>
            <person name="Kwak M.-J."/>
        </authorList>
    </citation>
    <scope>NUCLEOTIDE SEQUENCE [LARGE SCALE GENOMIC DNA]</scope>
    <source>
        <strain evidence="1 2">RC62</strain>
    </source>
</reference>